<keyword evidence="2" id="KW-1185">Reference proteome</keyword>
<dbReference type="EMBL" id="BAABCR010000010">
    <property type="protein sequence ID" value="GAA4026560.1"/>
    <property type="molecule type" value="Genomic_DNA"/>
</dbReference>
<organism evidence="1 2">
    <name type="scientific">Flavobacterium cheonhonense</name>
    <dbReference type="NCBI Taxonomy" id="706185"/>
    <lineage>
        <taxon>Bacteria</taxon>
        <taxon>Pseudomonadati</taxon>
        <taxon>Bacteroidota</taxon>
        <taxon>Flavobacteriia</taxon>
        <taxon>Flavobacteriales</taxon>
        <taxon>Flavobacteriaceae</taxon>
        <taxon>Flavobacterium</taxon>
    </lineage>
</organism>
<evidence type="ECO:0000313" key="1">
    <source>
        <dbReference type="EMBL" id="GAA4026560.1"/>
    </source>
</evidence>
<name>A0ABP7THS1_9FLAO</name>
<gene>
    <name evidence="1" type="ORF">GCM10022386_07420</name>
</gene>
<comment type="caution">
    <text evidence="1">The sequence shown here is derived from an EMBL/GenBank/DDBJ whole genome shotgun (WGS) entry which is preliminary data.</text>
</comment>
<reference evidence="2" key="1">
    <citation type="journal article" date="2019" name="Int. J. Syst. Evol. Microbiol.">
        <title>The Global Catalogue of Microorganisms (GCM) 10K type strain sequencing project: providing services to taxonomists for standard genome sequencing and annotation.</title>
        <authorList>
            <consortium name="The Broad Institute Genomics Platform"/>
            <consortium name="The Broad Institute Genome Sequencing Center for Infectious Disease"/>
            <person name="Wu L."/>
            <person name="Ma J."/>
        </authorList>
    </citation>
    <scope>NUCLEOTIDE SEQUENCE [LARGE SCALE GENOMIC DNA]</scope>
    <source>
        <strain evidence="2">JCM 17064</strain>
    </source>
</reference>
<dbReference type="Proteomes" id="UP001500968">
    <property type="component" value="Unassembled WGS sequence"/>
</dbReference>
<accession>A0ABP7THS1</accession>
<protein>
    <submittedName>
        <fullName evidence="1">Uncharacterized protein</fullName>
    </submittedName>
</protein>
<sequence length="76" mass="9052">MNFGIFFCKIAPKIATRTYDKRIYFSLKYTFPKNKIQKGTDIIRAILSNIFGFIVFDFSKDFKIRSVIIKPKKYKE</sequence>
<proteinExistence type="predicted"/>
<evidence type="ECO:0000313" key="2">
    <source>
        <dbReference type="Proteomes" id="UP001500968"/>
    </source>
</evidence>